<gene>
    <name evidence="2" type="ORF">IAD42_11495</name>
</gene>
<evidence type="ECO:0000313" key="3">
    <source>
        <dbReference type="Proteomes" id="UP000886876"/>
    </source>
</evidence>
<name>A0A9D1G7G1_9FIRM</name>
<protein>
    <recommendedName>
        <fullName evidence="1">LysR substrate-binding domain-containing protein</fullName>
    </recommendedName>
</protein>
<evidence type="ECO:0000313" key="2">
    <source>
        <dbReference type="EMBL" id="HIS98588.1"/>
    </source>
</evidence>
<reference evidence="2" key="1">
    <citation type="submission" date="2020-10" db="EMBL/GenBank/DDBJ databases">
        <authorList>
            <person name="Gilroy R."/>
        </authorList>
    </citation>
    <scope>NUCLEOTIDE SEQUENCE</scope>
    <source>
        <strain evidence="2">ChiHecec3B27-6122</strain>
    </source>
</reference>
<accession>A0A9D1G7G1</accession>
<sequence>MNTSQPACFLTVAETTMEELRGERLIVGEPWSCPEQLRGVQYAMIEDKSALDVYLCDSGEASVALAQAGFGAAIVPGLAPSGGPELRYLRILDAEPMSYGVYYKSLTGRPELREFIELSGEQFQV</sequence>
<proteinExistence type="predicted"/>
<comment type="caution">
    <text evidence="2">The sequence shown here is derived from an EMBL/GenBank/DDBJ whole genome shotgun (WGS) entry which is preliminary data.</text>
</comment>
<dbReference type="Proteomes" id="UP000886876">
    <property type="component" value="Unassembled WGS sequence"/>
</dbReference>
<dbReference type="EMBL" id="DVJS01000281">
    <property type="protein sequence ID" value="HIS98588.1"/>
    <property type="molecule type" value="Genomic_DNA"/>
</dbReference>
<evidence type="ECO:0000259" key="1">
    <source>
        <dbReference type="Pfam" id="PF03466"/>
    </source>
</evidence>
<dbReference type="SUPFAM" id="SSF53850">
    <property type="entry name" value="Periplasmic binding protein-like II"/>
    <property type="match status" value="1"/>
</dbReference>
<reference evidence="2" key="2">
    <citation type="journal article" date="2021" name="PeerJ">
        <title>Extensive microbial diversity within the chicken gut microbiome revealed by metagenomics and culture.</title>
        <authorList>
            <person name="Gilroy R."/>
            <person name="Ravi A."/>
            <person name="Getino M."/>
            <person name="Pursley I."/>
            <person name="Horton D.L."/>
            <person name="Alikhan N.F."/>
            <person name="Baker D."/>
            <person name="Gharbi K."/>
            <person name="Hall N."/>
            <person name="Watson M."/>
            <person name="Adriaenssens E.M."/>
            <person name="Foster-Nyarko E."/>
            <person name="Jarju S."/>
            <person name="Secka A."/>
            <person name="Antonio M."/>
            <person name="Oren A."/>
            <person name="Chaudhuri R.R."/>
            <person name="La Ragione R."/>
            <person name="Hildebrand F."/>
            <person name="Pallen M.J."/>
        </authorList>
    </citation>
    <scope>NUCLEOTIDE SEQUENCE</scope>
    <source>
        <strain evidence="2">ChiHecec3B27-6122</strain>
    </source>
</reference>
<feature type="domain" description="LysR substrate-binding" evidence="1">
    <location>
        <begin position="13"/>
        <end position="123"/>
    </location>
</feature>
<dbReference type="Pfam" id="PF03466">
    <property type="entry name" value="LysR_substrate"/>
    <property type="match status" value="1"/>
</dbReference>
<dbReference type="InterPro" id="IPR005119">
    <property type="entry name" value="LysR_subst-bd"/>
</dbReference>
<organism evidence="2 3">
    <name type="scientific">Candidatus Scatomorpha pullistercoris</name>
    <dbReference type="NCBI Taxonomy" id="2840929"/>
    <lineage>
        <taxon>Bacteria</taxon>
        <taxon>Bacillati</taxon>
        <taxon>Bacillota</taxon>
        <taxon>Clostridia</taxon>
        <taxon>Eubacteriales</taxon>
        <taxon>Candidatus Scatomorpha</taxon>
    </lineage>
</organism>
<dbReference type="AlphaFoldDB" id="A0A9D1G7G1"/>